<name>A0A6A5RRQ0_9PLEO</name>
<dbReference type="RefSeq" id="XP_033451359.1">
    <property type="nucleotide sequence ID" value="XM_033597835.1"/>
</dbReference>
<dbReference type="OrthoDB" id="3792158at2759"/>
<proteinExistence type="predicted"/>
<feature type="region of interest" description="Disordered" evidence="1">
    <location>
        <begin position="154"/>
        <end position="235"/>
    </location>
</feature>
<reference evidence="2" key="1">
    <citation type="journal article" date="2020" name="Stud. Mycol.">
        <title>101 Dothideomycetes genomes: a test case for predicting lifestyles and emergence of pathogens.</title>
        <authorList>
            <person name="Haridas S."/>
            <person name="Albert R."/>
            <person name="Binder M."/>
            <person name="Bloem J."/>
            <person name="Labutti K."/>
            <person name="Salamov A."/>
            <person name="Andreopoulos B."/>
            <person name="Baker S."/>
            <person name="Barry K."/>
            <person name="Bills G."/>
            <person name="Bluhm B."/>
            <person name="Cannon C."/>
            <person name="Castanera R."/>
            <person name="Culley D."/>
            <person name="Daum C."/>
            <person name="Ezra D."/>
            <person name="Gonzalez J."/>
            <person name="Henrissat B."/>
            <person name="Kuo A."/>
            <person name="Liang C."/>
            <person name="Lipzen A."/>
            <person name="Lutzoni F."/>
            <person name="Magnuson J."/>
            <person name="Mondo S."/>
            <person name="Nolan M."/>
            <person name="Ohm R."/>
            <person name="Pangilinan J."/>
            <person name="Park H.-J."/>
            <person name="Ramirez L."/>
            <person name="Alfaro M."/>
            <person name="Sun H."/>
            <person name="Tritt A."/>
            <person name="Yoshinaga Y."/>
            <person name="Zwiers L.-H."/>
            <person name="Turgeon B."/>
            <person name="Goodwin S."/>
            <person name="Spatafora J."/>
            <person name="Crous P."/>
            <person name="Grigoriev I."/>
        </authorList>
    </citation>
    <scope>NUCLEOTIDE SEQUENCE</scope>
    <source>
        <strain evidence="2">CBS 183.55</strain>
    </source>
</reference>
<feature type="compositionally biased region" description="Pro residues" evidence="1">
    <location>
        <begin position="203"/>
        <end position="212"/>
    </location>
</feature>
<gene>
    <name evidence="2" type="ORF">M421DRAFT_90207</name>
</gene>
<dbReference type="AlphaFoldDB" id="A0A6A5RRQ0"/>
<keyword evidence="3" id="KW-1185">Reference proteome</keyword>
<feature type="compositionally biased region" description="Low complexity" evidence="1">
    <location>
        <begin position="70"/>
        <end position="83"/>
    </location>
</feature>
<accession>A0A6A5RRQ0</accession>
<feature type="region of interest" description="Disordered" evidence="1">
    <location>
        <begin position="1"/>
        <end position="41"/>
    </location>
</feature>
<organism evidence="2 3">
    <name type="scientific">Didymella exigua CBS 183.55</name>
    <dbReference type="NCBI Taxonomy" id="1150837"/>
    <lineage>
        <taxon>Eukaryota</taxon>
        <taxon>Fungi</taxon>
        <taxon>Dikarya</taxon>
        <taxon>Ascomycota</taxon>
        <taxon>Pezizomycotina</taxon>
        <taxon>Dothideomycetes</taxon>
        <taxon>Pleosporomycetidae</taxon>
        <taxon>Pleosporales</taxon>
        <taxon>Pleosporineae</taxon>
        <taxon>Didymellaceae</taxon>
        <taxon>Didymella</taxon>
    </lineage>
</organism>
<dbReference type="Proteomes" id="UP000800082">
    <property type="component" value="Unassembled WGS sequence"/>
</dbReference>
<dbReference type="GeneID" id="54355502"/>
<dbReference type="EMBL" id="ML978961">
    <property type="protein sequence ID" value="KAF1931111.1"/>
    <property type="molecule type" value="Genomic_DNA"/>
</dbReference>
<evidence type="ECO:0000256" key="1">
    <source>
        <dbReference type="SAM" id="MobiDB-lite"/>
    </source>
</evidence>
<protein>
    <submittedName>
        <fullName evidence="2">Uncharacterized protein</fullName>
    </submittedName>
</protein>
<evidence type="ECO:0000313" key="2">
    <source>
        <dbReference type="EMBL" id="KAF1931111.1"/>
    </source>
</evidence>
<evidence type="ECO:0000313" key="3">
    <source>
        <dbReference type="Proteomes" id="UP000800082"/>
    </source>
</evidence>
<sequence length="376" mass="40884">MSCLPLFSFGPSKSSAYKPSDRSKPDAQCLPSRPMMPETAHLNEGVYDKLAQVSVSHRRLDSFEWVLTQSAPNTPPTSDSTSSKAFSPPPGRFITSAPLPVPDELWSYSQHAKGGKQQQGYFDWWPSPSLVNCNGYAMIPDDEEHYDRYALAARQSNTDSSRSRAIGVRTCKESRSHAAPALGGNDRLRPSQNLSALGIVLPDSPPPNPPMPKVSKTSEPHVAPGTSSRASPSRLPKRVTFSPVIDELTLASFSDLNEQSSSSWGSYLPSSFLVARAPLSRTTSLPPKQANIIVRPILRRSTSSDAQPTRITEMVQLPPSAGCKNKGNVTSPMPAQRLSVSQSPIIGNPRRDSSDKEKVFVSLLHASHIDDSMILL</sequence>
<feature type="region of interest" description="Disordered" evidence="1">
    <location>
        <begin position="69"/>
        <end position="91"/>
    </location>
</feature>